<dbReference type="EMBL" id="BFEA01001124">
    <property type="protein sequence ID" value="GBG92732.1"/>
    <property type="molecule type" value="Genomic_DNA"/>
</dbReference>
<dbReference type="AlphaFoldDB" id="A0A388ME22"/>
<protein>
    <submittedName>
        <fullName evidence="2">Uncharacterized protein</fullName>
    </submittedName>
</protein>
<sequence>MAERQKSRTRSRSGGIKMRQLSILVSSDGEGKAKEPQKATIEGDPEEAEKASKSPVKLEDMMRMLAVIAGKVNVDNVNDGTKGEIFVMAKSSVVHNEVDPNEQESENSEDDGCKLKVNKASGVGGGKNEVGIVEYMRQTLDHYMEMNERKLKSLCAKRNVKWERKDKGGWELAKQDTDEFTKLINGDDELAGDDEPHSGRVETGNEHDGSEEEHGSDGVPRN</sequence>
<proteinExistence type="predicted"/>
<dbReference type="Proteomes" id="UP000265515">
    <property type="component" value="Unassembled WGS sequence"/>
</dbReference>
<feature type="region of interest" description="Disordered" evidence="1">
    <location>
        <begin position="1"/>
        <end position="55"/>
    </location>
</feature>
<keyword evidence="3" id="KW-1185">Reference proteome</keyword>
<reference evidence="2 3" key="1">
    <citation type="journal article" date="2018" name="Cell">
        <title>The Chara Genome: Secondary Complexity and Implications for Plant Terrestrialization.</title>
        <authorList>
            <person name="Nishiyama T."/>
            <person name="Sakayama H."/>
            <person name="Vries J.D."/>
            <person name="Buschmann H."/>
            <person name="Saint-Marcoux D."/>
            <person name="Ullrich K.K."/>
            <person name="Haas F.B."/>
            <person name="Vanderstraeten L."/>
            <person name="Becker D."/>
            <person name="Lang D."/>
            <person name="Vosolsobe S."/>
            <person name="Rombauts S."/>
            <person name="Wilhelmsson P.K.I."/>
            <person name="Janitza P."/>
            <person name="Kern R."/>
            <person name="Heyl A."/>
            <person name="Rumpler F."/>
            <person name="Villalobos L.I.A.C."/>
            <person name="Clay J.M."/>
            <person name="Skokan R."/>
            <person name="Toyoda A."/>
            <person name="Suzuki Y."/>
            <person name="Kagoshima H."/>
            <person name="Schijlen E."/>
            <person name="Tajeshwar N."/>
            <person name="Catarino B."/>
            <person name="Hetherington A.J."/>
            <person name="Saltykova A."/>
            <person name="Bonnot C."/>
            <person name="Breuninger H."/>
            <person name="Symeonidi A."/>
            <person name="Radhakrishnan G.V."/>
            <person name="Van Nieuwerburgh F."/>
            <person name="Deforce D."/>
            <person name="Chang C."/>
            <person name="Karol K.G."/>
            <person name="Hedrich R."/>
            <person name="Ulvskov P."/>
            <person name="Glockner G."/>
            <person name="Delwiche C.F."/>
            <person name="Petrasek J."/>
            <person name="Van de Peer Y."/>
            <person name="Friml J."/>
            <person name="Beilby M."/>
            <person name="Dolan L."/>
            <person name="Kohara Y."/>
            <person name="Sugano S."/>
            <person name="Fujiyama A."/>
            <person name="Delaux P.-M."/>
            <person name="Quint M."/>
            <person name="TheiBen G."/>
            <person name="Hagemann M."/>
            <person name="Harholt J."/>
            <person name="Dunand C."/>
            <person name="Zachgo S."/>
            <person name="Langdale J."/>
            <person name="Maumus F."/>
            <person name="Straeten D.V.D."/>
            <person name="Gould S.B."/>
            <person name="Rensing S.A."/>
        </authorList>
    </citation>
    <scope>NUCLEOTIDE SEQUENCE [LARGE SCALE GENOMIC DNA]</scope>
    <source>
        <strain evidence="2 3">S276</strain>
    </source>
</reference>
<evidence type="ECO:0000313" key="3">
    <source>
        <dbReference type="Proteomes" id="UP000265515"/>
    </source>
</evidence>
<feature type="compositionally biased region" description="Basic and acidic residues" evidence="1">
    <location>
        <begin position="194"/>
        <end position="216"/>
    </location>
</feature>
<gene>
    <name evidence="2" type="ORF">CBR_g56894</name>
</gene>
<feature type="compositionally biased region" description="Acidic residues" evidence="1">
    <location>
        <begin position="99"/>
        <end position="110"/>
    </location>
</feature>
<evidence type="ECO:0000313" key="2">
    <source>
        <dbReference type="EMBL" id="GBG92732.1"/>
    </source>
</evidence>
<comment type="caution">
    <text evidence="2">The sequence shown here is derived from an EMBL/GenBank/DDBJ whole genome shotgun (WGS) entry which is preliminary data.</text>
</comment>
<accession>A0A388ME22</accession>
<evidence type="ECO:0000256" key="1">
    <source>
        <dbReference type="SAM" id="MobiDB-lite"/>
    </source>
</evidence>
<name>A0A388ME22_CHABU</name>
<organism evidence="2 3">
    <name type="scientific">Chara braunii</name>
    <name type="common">Braun's stonewort</name>
    <dbReference type="NCBI Taxonomy" id="69332"/>
    <lineage>
        <taxon>Eukaryota</taxon>
        <taxon>Viridiplantae</taxon>
        <taxon>Streptophyta</taxon>
        <taxon>Charophyceae</taxon>
        <taxon>Charales</taxon>
        <taxon>Characeae</taxon>
        <taxon>Chara</taxon>
    </lineage>
</organism>
<feature type="region of interest" description="Disordered" evidence="1">
    <location>
        <begin position="96"/>
        <end position="120"/>
    </location>
</feature>
<dbReference type="Gramene" id="GBG92732">
    <property type="protein sequence ID" value="GBG92732"/>
    <property type="gene ID" value="CBR_g56894"/>
</dbReference>
<feature type="region of interest" description="Disordered" evidence="1">
    <location>
        <begin position="185"/>
        <end position="222"/>
    </location>
</feature>